<dbReference type="InterPro" id="IPR001537">
    <property type="entry name" value="SpoU_MeTrfase"/>
</dbReference>
<dbReference type="Gene3D" id="3.40.1280.10">
    <property type="match status" value="1"/>
</dbReference>
<dbReference type="Pfam" id="PF00588">
    <property type="entry name" value="SpoU_methylase"/>
    <property type="match status" value="1"/>
</dbReference>
<dbReference type="RefSeq" id="WP_079686373.1">
    <property type="nucleotide sequence ID" value="NZ_FUZU01000001.1"/>
</dbReference>
<evidence type="ECO:0000313" key="7">
    <source>
        <dbReference type="Proteomes" id="UP000190961"/>
    </source>
</evidence>
<feature type="domain" description="tRNA/rRNA methyltransferase SpoU type" evidence="4">
    <location>
        <begin position="103"/>
        <end position="237"/>
    </location>
</feature>
<dbReference type="Gene3D" id="3.30.1330.30">
    <property type="match status" value="1"/>
</dbReference>
<dbReference type="GO" id="GO:0006396">
    <property type="term" value="P:RNA processing"/>
    <property type="evidence" value="ECO:0007669"/>
    <property type="project" value="InterPro"/>
</dbReference>
<proteinExistence type="inferred from homology"/>
<name>A0A1T5K6Y8_9BACT</name>
<keyword evidence="2 6" id="KW-0489">Methyltransferase</keyword>
<dbReference type="CDD" id="cd18109">
    <property type="entry name" value="SpoU-like_RNA-MTase"/>
    <property type="match status" value="1"/>
</dbReference>
<dbReference type="Pfam" id="PF22435">
    <property type="entry name" value="MRM3-like_sub_bind"/>
    <property type="match status" value="1"/>
</dbReference>
<dbReference type="GO" id="GO:0008173">
    <property type="term" value="F:RNA methyltransferase activity"/>
    <property type="evidence" value="ECO:0007669"/>
    <property type="project" value="InterPro"/>
</dbReference>
<evidence type="ECO:0000259" key="4">
    <source>
        <dbReference type="Pfam" id="PF00588"/>
    </source>
</evidence>
<dbReference type="AlphaFoldDB" id="A0A1T5K6Y8"/>
<dbReference type="InterPro" id="IPR029028">
    <property type="entry name" value="Alpha/beta_knot_MTases"/>
</dbReference>
<evidence type="ECO:0000259" key="5">
    <source>
        <dbReference type="Pfam" id="PF22435"/>
    </source>
</evidence>
<keyword evidence="7" id="KW-1185">Reference proteome</keyword>
<organism evidence="6 7">
    <name type="scientific">Ohtaekwangia koreensis</name>
    <dbReference type="NCBI Taxonomy" id="688867"/>
    <lineage>
        <taxon>Bacteria</taxon>
        <taxon>Pseudomonadati</taxon>
        <taxon>Bacteroidota</taxon>
        <taxon>Cytophagia</taxon>
        <taxon>Cytophagales</taxon>
        <taxon>Fulvivirgaceae</taxon>
        <taxon>Ohtaekwangia</taxon>
    </lineage>
</organism>
<dbReference type="GO" id="GO:0032259">
    <property type="term" value="P:methylation"/>
    <property type="evidence" value="ECO:0007669"/>
    <property type="project" value="UniProtKB-KW"/>
</dbReference>
<dbReference type="InterPro" id="IPR051259">
    <property type="entry name" value="rRNA_Methyltransferase"/>
</dbReference>
<dbReference type="EMBL" id="FUZU01000001">
    <property type="protein sequence ID" value="SKC59218.1"/>
    <property type="molecule type" value="Genomic_DNA"/>
</dbReference>
<dbReference type="STRING" id="688867.SAMN05660236_1861"/>
<dbReference type="SUPFAM" id="SSF55315">
    <property type="entry name" value="L30e-like"/>
    <property type="match status" value="1"/>
</dbReference>
<gene>
    <name evidence="6" type="ORF">SAMN05660236_1861</name>
</gene>
<dbReference type="GO" id="GO:0003723">
    <property type="term" value="F:RNA binding"/>
    <property type="evidence" value="ECO:0007669"/>
    <property type="project" value="InterPro"/>
</dbReference>
<feature type="domain" description="MRM3-like substrate binding" evidence="5">
    <location>
        <begin position="5"/>
        <end position="86"/>
    </location>
</feature>
<dbReference type="InterPro" id="IPR029064">
    <property type="entry name" value="Ribosomal_eL30-like_sf"/>
</dbReference>
<accession>A0A1T5K6Y8</accession>
<comment type="similarity">
    <text evidence="1">Belongs to the class IV-like SAM-binding methyltransferase superfamily. RNA methyltransferase TrmH family.</text>
</comment>
<evidence type="ECO:0000256" key="2">
    <source>
        <dbReference type="ARBA" id="ARBA00022603"/>
    </source>
</evidence>
<dbReference type="InterPro" id="IPR029026">
    <property type="entry name" value="tRNA_m1G_MTases_N"/>
</dbReference>
<dbReference type="PANTHER" id="PTHR43191">
    <property type="entry name" value="RRNA METHYLTRANSFERASE 3"/>
    <property type="match status" value="1"/>
</dbReference>
<evidence type="ECO:0000256" key="1">
    <source>
        <dbReference type="ARBA" id="ARBA00007228"/>
    </source>
</evidence>
<dbReference type="Proteomes" id="UP000190961">
    <property type="component" value="Unassembled WGS sequence"/>
</dbReference>
<sequence>MLSKAKIKFIKSLQVKKYRKQEQCFVVQGAKSVQELLASDFEVSLVLGTADFFAHTSQQIHAETIEVTAKELTDLSEFQTNDSALAVARLKLNHPLTIRPNTFALVLDDIRDPGNLGTIIRTADWFGIHTIIASDETADFYNPKVISATMGSFVRVEIYYTNLEDYLGKTTLPVFGAYLDGKDVHHTSFGSSGLIVIGNESRGISDSLEKFITDKITIPRYGQAESLNAAIATAVICDNIVRHKA</sequence>
<protein>
    <submittedName>
        <fullName evidence="6">RNA methyltransferase, TrmH family</fullName>
    </submittedName>
</protein>
<dbReference type="InterPro" id="IPR053888">
    <property type="entry name" value="MRM3-like_sub_bind"/>
</dbReference>
<dbReference type="PANTHER" id="PTHR43191:SF2">
    <property type="entry name" value="RRNA METHYLTRANSFERASE 3, MITOCHONDRIAL"/>
    <property type="match status" value="1"/>
</dbReference>
<keyword evidence="3 6" id="KW-0808">Transferase</keyword>
<reference evidence="6 7" key="1">
    <citation type="submission" date="2017-02" db="EMBL/GenBank/DDBJ databases">
        <authorList>
            <person name="Peterson S.W."/>
        </authorList>
    </citation>
    <scope>NUCLEOTIDE SEQUENCE [LARGE SCALE GENOMIC DNA]</scope>
    <source>
        <strain evidence="6 7">DSM 25262</strain>
    </source>
</reference>
<evidence type="ECO:0000256" key="3">
    <source>
        <dbReference type="ARBA" id="ARBA00022679"/>
    </source>
</evidence>
<dbReference type="SUPFAM" id="SSF75217">
    <property type="entry name" value="alpha/beta knot"/>
    <property type="match status" value="1"/>
</dbReference>
<dbReference type="OrthoDB" id="9785673at2"/>
<evidence type="ECO:0000313" key="6">
    <source>
        <dbReference type="EMBL" id="SKC59218.1"/>
    </source>
</evidence>